<comment type="subcellular location">
    <subcellularLocation>
        <location evidence="7">Cell membrane</location>
        <topology evidence="7">Peripheral membrane protein</topology>
    </subcellularLocation>
</comment>
<feature type="active site" description="O-(5'-phospho-DNA)-tyrosine intermediate" evidence="7 8">
    <location>
        <position position="121"/>
    </location>
</feature>
<dbReference type="Gene3D" id="2.120.10.90">
    <property type="entry name" value="DNA gyrase/topoisomerase IV, subunit A, C-terminal"/>
    <property type="match status" value="1"/>
</dbReference>
<feature type="site" description="Interaction with DNA" evidence="7">
    <location>
        <position position="77"/>
    </location>
</feature>
<evidence type="ECO:0000256" key="5">
    <source>
        <dbReference type="ARBA" id="ARBA00023136"/>
    </source>
</evidence>
<keyword evidence="9" id="KW-0175">Coiled coil</keyword>
<name>A0ABW8VMR1_9BACI</name>
<gene>
    <name evidence="7 11" type="primary">parC</name>
    <name evidence="11" type="ORF">ACKA06_07745</name>
</gene>
<dbReference type="InterPro" id="IPR013760">
    <property type="entry name" value="Topo_IIA-like_dom_sf"/>
</dbReference>
<dbReference type="InterPro" id="IPR013758">
    <property type="entry name" value="Topo_IIA_A/C_ab"/>
</dbReference>
<comment type="catalytic activity">
    <reaction evidence="1 7 8">
        <text>ATP-dependent breakage, passage and rejoining of double-stranded DNA.</text>
        <dbReference type="EC" id="5.6.2.2"/>
    </reaction>
</comment>
<evidence type="ECO:0000256" key="1">
    <source>
        <dbReference type="ARBA" id="ARBA00000185"/>
    </source>
</evidence>
<dbReference type="PANTHER" id="PTHR43493">
    <property type="entry name" value="DNA GYRASE/TOPOISOMERASE SUBUNIT A"/>
    <property type="match status" value="1"/>
</dbReference>
<evidence type="ECO:0000259" key="10">
    <source>
        <dbReference type="PROSITE" id="PS52040"/>
    </source>
</evidence>
<accession>A0ABW8VMR1</accession>
<feature type="coiled-coil region" evidence="9">
    <location>
        <begin position="435"/>
        <end position="502"/>
    </location>
</feature>
<dbReference type="Gene3D" id="1.10.268.10">
    <property type="entry name" value="Topoisomerase, domain 3"/>
    <property type="match status" value="1"/>
</dbReference>
<dbReference type="InterPro" id="IPR013757">
    <property type="entry name" value="Topo_IIA_A_a_sf"/>
</dbReference>
<keyword evidence="2 7" id="KW-1003">Cell membrane</keyword>
<evidence type="ECO:0000256" key="2">
    <source>
        <dbReference type="ARBA" id="ARBA00022475"/>
    </source>
</evidence>
<dbReference type="NCBIfam" id="NF004043">
    <property type="entry name" value="PRK05560.1"/>
    <property type="match status" value="1"/>
</dbReference>
<protein>
    <recommendedName>
        <fullName evidence="7">DNA topoisomerase 4 subunit A</fullName>
        <ecNumber evidence="7">5.6.2.2</ecNumber>
    </recommendedName>
    <alternativeName>
        <fullName evidence="7">Topoisomerase IV subunit A</fullName>
    </alternativeName>
</protein>
<evidence type="ECO:0000256" key="7">
    <source>
        <dbReference type="HAMAP-Rule" id="MF_00937"/>
    </source>
</evidence>
<comment type="caution">
    <text evidence="11">The sequence shown here is derived from an EMBL/GenBank/DDBJ whole genome shotgun (WGS) entry which is preliminary data.</text>
</comment>
<keyword evidence="5 7" id="KW-0472">Membrane</keyword>
<dbReference type="PANTHER" id="PTHR43493:SF9">
    <property type="entry name" value="DNA TOPOISOMERASE 4 SUBUNIT A"/>
    <property type="match status" value="1"/>
</dbReference>
<dbReference type="PROSITE" id="PS52040">
    <property type="entry name" value="TOPO_IIA"/>
    <property type="match status" value="1"/>
</dbReference>
<dbReference type="SUPFAM" id="SSF56719">
    <property type="entry name" value="Type II DNA topoisomerase"/>
    <property type="match status" value="1"/>
</dbReference>
<feature type="domain" description="Topo IIA-type catalytic" evidence="10">
    <location>
        <begin position="33"/>
        <end position="499"/>
    </location>
</feature>
<dbReference type="InterPro" id="IPR035516">
    <property type="entry name" value="Gyrase/topoIV_suA_C"/>
</dbReference>
<dbReference type="NCBIfam" id="TIGR01063">
    <property type="entry name" value="gyrA"/>
    <property type="match status" value="1"/>
</dbReference>
<comment type="function">
    <text evidence="7">Topoisomerase IV is essential for chromosome segregation. It relaxes supercoiled DNA. Performs the decatenation events required during the replication of a circular DNA molecule.</text>
</comment>
<evidence type="ECO:0000256" key="4">
    <source>
        <dbReference type="ARBA" id="ARBA00023125"/>
    </source>
</evidence>
<dbReference type="InterPro" id="IPR005741">
    <property type="entry name" value="TopoIV_A_Gpos"/>
</dbReference>
<evidence type="ECO:0000256" key="3">
    <source>
        <dbReference type="ARBA" id="ARBA00023029"/>
    </source>
</evidence>
<comment type="similarity">
    <text evidence="7">Belongs to the type II topoisomerase GyrA/ParC subunit family. ParC type 2 subfamily.</text>
</comment>
<dbReference type="EMBL" id="JBJOSA010000005">
    <property type="protein sequence ID" value="MFL8936674.1"/>
    <property type="molecule type" value="Genomic_DNA"/>
</dbReference>
<dbReference type="NCBIfam" id="NF004044">
    <property type="entry name" value="PRK05561.1"/>
    <property type="match status" value="1"/>
</dbReference>
<reference evidence="11 12" key="1">
    <citation type="submission" date="2024-12" db="EMBL/GenBank/DDBJ databases">
        <authorList>
            <person name="Li X."/>
            <person name="Zhang D."/>
        </authorList>
    </citation>
    <scope>NUCLEOTIDE SEQUENCE [LARGE SCALE GENOMIC DNA]</scope>
    <source>
        <strain evidence="11 12">JCM19602</strain>
    </source>
</reference>
<dbReference type="EC" id="5.6.2.2" evidence="7"/>
<feature type="site" description="Transition state stabilizer" evidence="7">
    <location>
        <position position="120"/>
    </location>
</feature>
<evidence type="ECO:0000256" key="9">
    <source>
        <dbReference type="SAM" id="Coils"/>
    </source>
</evidence>
<comment type="subunit">
    <text evidence="7">Heterotetramer composed of ParC and ParE.</text>
</comment>
<dbReference type="Pfam" id="PF00521">
    <property type="entry name" value="DNA_topoisoIV"/>
    <property type="match status" value="1"/>
</dbReference>
<keyword evidence="3 7" id="KW-0799">Topoisomerase</keyword>
<evidence type="ECO:0000256" key="6">
    <source>
        <dbReference type="ARBA" id="ARBA00023235"/>
    </source>
</evidence>
<dbReference type="SMART" id="SM00434">
    <property type="entry name" value="TOP4c"/>
    <property type="match status" value="1"/>
</dbReference>
<dbReference type="HAMAP" id="MF_00937">
    <property type="entry name" value="ParC_type2"/>
    <property type="match status" value="1"/>
</dbReference>
<dbReference type="CDD" id="cd00187">
    <property type="entry name" value="TOP4c"/>
    <property type="match status" value="1"/>
</dbReference>
<dbReference type="NCBIfam" id="TIGR01061">
    <property type="entry name" value="parC_Gpos"/>
    <property type="match status" value="1"/>
</dbReference>
<evidence type="ECO:0000313" key="11">
    <source>
        <dbReference type="EMBL" id="MFL8936674.1"/>
    </source>
</evidence>
<dbReference type="InterPro" id="IPR002205">
    <property type="entry name" value="Topo_IIA_dom_A"/>
</dbReference>
<proteinExistence type="inferred from homology"/>
<dbReference type="Gene3D" id="3.30.1360.40">
    <property type="match status" value="1"/>
</dbReference>
<feature type="site" description="Interaction with DNA" evidence="7">
    <location>
        <position position="90"/>
    </location>
</feature>
<keyword evidence="4 7" id="KW-0238">DNA-binding</keyword>
<organism evidence="11 12">
    <name type="scientific">Rossellomorea oryzaecorticis</name>
    <dbReference type="NCBI Taxonomy" id="1396505"/>
    <lineage>
        <taxon>Bacteria</taxon>
        <taxon>Bacillati</taxon>
        <taxon>Bacillota</taxon>
        <taxon>Bacilli</taxon>
        <taxon>Bacillales</taxon>
        <taxon>Bacillaceae</taxon>
        <taxon>Rossellomorea</taxon>
    </lineage>
</organism>
<sequence>MTTVERYQDLPLEEVLGDRFGRYSKYIIQERALPDARDGLKPVQRRILYAMYVDGNTQEKGFRKSAKTVGNVIGNYHPHGDTSVYDAMVRMSQDWKVRNFLVEMHGNNGSIDGDPPAAMRYTEARLSAISMELLRDIDKDTVEFIPNFDDTSSEPTVLPSRFPNLLVNGSTGISAGYATDIPPHHLGEVIDAAIMRIEKPQCTVDDLMTVMKGPDFPTGGIIQGVDGIKKAYETGKGKIVVRGKAEVENIRGSKQQIVITEIPYEINKANLVKKMDEFRVDRKVEGIAEVRDETDREGLRIVIELKKDADSSGVLNYLYKNSDLQISYNFNMVAIHNRRPKLMGIEGMLDAYITHQKEVVTNRTKYDLKKASDRQHIVEGLMKALSILDEVIATIRASKDKKDAKNNLIDKYGFTEAQSEAIVSLQLYRLTNTDITALRSEAEELDKLIAELTSILESENKLLSVIKKELKAIKKQFADARRTKIEDKIEELKINLEVLIASEDVMVTVTQDGYIKRTSLRSYSASNGQDLAMKETDRLLAQYEMNTTDVLLVFTNKGNYIYCPVHELPDIRWKDLGQHVGNIVPIDRDEQVLKAIPVKDFTEDQYLLFITKNGMTKKTELAQYKAQRYSRPLVAINLKSGDTLVDVHLTDGKHDLFLATSQSYGLWFTEEEVSVVGPRAAGVKGINLKEGDFVVSGKIVTARDKEFVFLVTHRGAVKKMKLSEFERTSRAKRGVIMLRELKSNPHRVASIEIVNDTHEVELISSKGRTEYVRIRDLRANDRYSNGSFVMDESESGAVVRSILTTMEDK</sequence>
<keyword evidence="12" id="KW-1185">Reference proteome</keyword>
<dbReference type="Gene3D" id="3.90.199.10">
    <property type="entry name" value="Topoisomerase II, domain 5"/>
    <property type="match status" value="1"/>
</dbReference>
<dbReference type="Pfam" id="PF03989">
    <property type="entry name" value="DNA_gyraseA_C"/>
    <property type="match status" value="5"/>
</dbReference>
<dbReference type="SUPFAM" id="SSF101904">
    <property type="entry name" value="GyrA/ParC C-terminal domain-like"/>
    <property type="match status" value="1"/>
</dbReference>
<dbReference type="Proteomes" id="UP001628668">
    <property type="component" value="Unassembled WGS sequence"/>
</dbReference>
<evidence type="ECO:0000256" key="8">
    <source>
        <dbReference type="PROSITE-ProRule" id="PRU01384"/>
    </source>
</evidence>
<keyword evidence="6 7" id="KW-0413">Isomerase</keyword>
<evidence type="ECO:0000313" key="12">
    <source>
        <dbReference type="Proteomes" id="UP001628668"/>
    </source>
</evidence>
<dbReference type="InterPro" id="IPR006691">
    <property type="entry name" value="GyrA/parC_rep"/>
</dbReference>
<dbReference type="InterPro" id="IPR050220">
    <property type="entry name" value="Type_II_DNA_Topoisomerases"/>
</dbReference>
<feature type="site" description="Interaction with DNA" evidence="7">
    <location>
        <position position="79"/>
    </location>
</feature>
<dbReference type="GO" id="GO:0003918">
    <property type="term" value="F:DNA topoisomerase type II (double strand cut, ATP-hydrolyzing) activity"/>
    <property type="evidence" value="ECO:0007669"/>
    <property type="project" value="UniProtKB-EC"/>
</dbReference>
<feature type="site" description="Interaction with DNA" evidence="7">
    <location>
        <position position="41"/>
    </location>
</feature>
<dbReference type="RefSeq" id="WP_411159384.1">
    <property type="nucleotide sequence ID" value="NZ_JBJOSA010000005.1"/>
</dbReference>
<feature type="site" description="Interaction with DNA" evidence="7">
    <location>
        <position position="96"/>
    </location>
</feature>